<gene>
    <name evidence="1" type="primary">K0023E10.38</name>
</gene>
<proteinExistence type="predicted"/>
<protein>
    <submittedName>
        <fullName evidence="1">Uncharacterized protein K0023E10.38</fullName>
    </submittedName>
</protein>
<reference evidence="1" key="1">
    <citation type="journal article" date="2009" name="Plant J.">
        <title>Comparative analysis of complete orthologous centromeres from two subspecies of rice reveals rapid variation of centromere organization and structure.</title>
        <authorList>
            <person name="Wu J."/>
            <person name="Fujisawa M."/>
            <person name="Tian Z."/>
            <person name="Yamagata H."/>
            <person name="Kamiya K."/>
            <person name="Shibata M."/>
            <person name="Hosokawa S."/>
            <person name="Ito Y."/>
            <person name="Hamada M."/>
            <person name="Katagiri S."/>
            <person name="Kurita K."/>
            <person name="Yamamoto M."/>
            <person name="Kikuta A."/>
            <person name="Machita K."/>
            <person name="Karasawa W."/>
            <person name="Kanamori H."/>
            <person name="Namiki N."/>
            <person name="Mizuno H."/>
            <person name="Ma J."/>
            <person name="Sasaki T."/>
            <person name="Matsumoto T."/>
        </authorList>
    </citation>
    <scope>NUCLEOTIDE SEQUENCE</scope>
</reference>
<dbReference type="EMBL" id="AP009078">
    <property type="protein sequence ID" value="BAI39676.1"/>
    <property type="molecule type" value="Genomic_DNA"/>
</dbReference>
<name>C8TEV4_ORYSI</name>
<sequence>MATTDATIAHIIDEQEDIKIKSSKCWNLIRQPATLLTSNGRQISIRAPFRPVVPHPSFPHPPPPRVRDQAESECLLSVTVSIYTVILHIAW</sequence>
<dbReference type="AlphaFoldDB" id="C8TEV4"/>
<evidence type="ECO:0000313" key="1">
    <source>
        <dbReference type="EMBL" id="BAI39676.1"/>
    </source>
</evidence>
<accession>C8TEV4</accession>
<organism evidence="1">
    <name type="scientific">Oryza sativa subsp. indica</name>
    <name type="common">Rice</name>
    <dbReference type="NCBI Taxonomy" id="39946"/>
    <lineage>
        <taxon>Eukaryota</taxon>
        <taxon>Viridiplantae</taxon>
        <taxon>Streptophyta</taxon>
        <taxon>Embryophyta</taxon>
        <taxon>Tracheophyta</taxon>
        <taxon>Spermatophyta</taxon>
        <taxon>Magnoliopsida</taxon>
        <taxon>Liliopsida</taxon>
        <taxon>Poales</taxon>
        <taxon>Poaceae</taxon>
        <taxon>BOP clade</taxon>
        <taxon>Oryzoideae</taxon>
        <taxon>Oryzeae</taxon>
        <taxon>Oryzinae</taxon>
        <taxon>Oryza</taxon>
        <taxon>Oryza sativa</taxon>
    </lineage>
</organism>